<dbReference type="EMBL" id="FWXV01000008">
    <property type="protein sequence ID" value="SMD22459.1"/>
    <property type="molecule type" value="Genomic_DNA"/>
</dbReference>
<dbReference type="Gene3D" id="3.10.20.30">
    <property type="match status" value="1"/>
</dbReference>
<protein>
    <submittedName>
        <fullName evidence="8">Ferredoxin, 2Fe-2S</fullName>
    </submittedName>
</protein>
<evidence type="ECO:0000256" key="1">
    <source>
        <dbReference type="ARBA" id="ARBA00010914"/>
    </source>
</evidence>
<dbReference type="PANTHER" id="PTHR23426">
    <property type="entry name" value="FERREDOXIN/ADRENODOXIN"/>
    <property type="match status" value="1"/>
</dbReference>
<evidence type="ECO:0000256" key="5">
    <source>
        <dbReference type="ARBA" id="ARBA00023014"/>
    </source>
</evidence>
<dbReference type="InterPro" id="IPR001055">
    <property type="entry name" value="Adrenodoxin-like"/>
</dbReference>
<dbReference type="SUPFAM" id="SSF54292">
    <property type="entry name" value="2Fe-2S ferredoxin-like"/>
    <property type="match status" value="1"/>
</dbReference>
<dbReference type="GO" id="GO:0140647">
    <property type="term" value="P:P450-containing electron transport chain"/>
    <property type="evidence" value="ECO:0007669"/>
    <property type="project" value="InterPro"/>
</dbReference>
<keyword evidence="4" id="KW-0408">Iron</keyword>
<dbReference type="GO" id="GO:0005829">
    <property type="term" value="C:cytosol"/>
    <property type="evidence" value="ECO:0007669"/>
    <property type="project" value="TreeGrafter"/>
</dbReference>
<dbReference type="GO" id="GO:0051537">
    <property type="term" value="F:2 iron, 2 sulfur cluster binding"/>
    <property type="evidence" value="ECO:0007669"/>
    <property type="project" value="UniProtKB-KW"/>
</dbReference>
<dbReference type="GO" id="GO:0046872">
    <property type="term" value="F:metal ion binding"/>
    <property type="evidence" value="ECO:0007669"/>
    <property type="project" value="UniProtKB-KW"/>
</dbReference>
<reference evidence="8 9" key="1">
    <citation type="submission" date="2017-04" db="EMBL/GenBank/DDBJ databases">
        <authorList>
            <person name="Afonso C.L."/>
            <person name="Miller P.J."/>
            <person name="Scott M.A."/>
            <person name="Spackman E."/>
            <person name="Goraichik I."/>
            <person name="Dimitrov K.M."/>
            <person name="Suarez D.L."/>
            <person name="Swayne D.E."/>
        </authorList>
    </citation>
    <scope>NUCLEOTIDE SEQUENCE [LARGE SCALE GENOMIC DNA]</scope>
    <source>
        <strain evidence="8 9">DSM 43828</strain>
    </source>
</reference>
<dbReference type="InterPro" id="IPR012675">
    <property type="entry name" value="Beta-grasp_dom_sf"/>
</dbReference>
<gene>
    <name evidence="8" type="ORF">SAMN05661093_07422</name>
</gene>
<dbReference type="OrthoDB" id="9799640at2"/>
<dbReference type="PANTHER" id="PTHR23426:SF65">
    <property type="entry name" value="FERREDOXIN-2, MITOCHONDRIAL"/>
    <property type="match status" value="1"/>
</dbReference>
<dbReference type="CDD" id="cd00207">
    <property type="entry name" value="fer2"/>
    <property type="match status" value="1"/>
</dbReference>
<keyword evidence="3" id="KW-0479">Metal-binding</keyword>
<evidence type="ECO:0000256" key="3">
    <source>
        <dbReference type="ARBA" id="ARBA00022723"/>
    </source>
</evidence>
<evidence type="ECO:0000313" key="9">
    <source>
        <dbReference type="Proteomes" id="UP000192674"/>
    </source>
</evidence>
<dbReference type="InterPro" id="IPR001041">
    <property type="entry name" value="2Fe-2S_ferredoxin-type"/>
</dbReference>
<feature type="domain" description="2Fe-2S ferredoxin-type" evidence="7">
    <location>
        <begin position="2"/>
        <end position="106"/>
    </location>
</feature>
<organism evidence="8 9">
    <name type="scientific">Kibdelosporangium aridum</name>
    <dbReference type="NCBI Taxonomy" id="2030"/>
    <lineage>
        <taxon>Bacteria</taxon>
        <taxon>Bacillati</taxon>
        <taxon>Actinomycetota</taxon>
        <taxon>Actinomycetes</taxon>
        <taxon>Pseudonocardiales</taxon>
        <taxon>Pseudonocardiaceae</taxon>
        <taxon>Kibdelosporangium</taxon>
    </lineage>
</organism>
<evidence type="ECO:0000256" key="6">
    <source>
        <dbReference type="ARBA" id="ARBA00034078"/>
    </source>
</evidence>
<dbReference type="RefSeq" id="WP_033390862.1">
    <property type="nucleotide sequence ID" value="NZ_FWXV01000008.1"/>
</dbReference>
<keyword evidence="5" id="KW-0411">Iron-sulfur</keyword>
<name>A0A1Y5Y1Y9_KIBAR</name>
<dbReference type="GO" id="GO:0009055">
    <property type="term" value="F:electron transfer activity"/>
    <property type="evidence" value="ECO:0007669"/>
    <property type="project" value="TreeGrafter"/>
</dbReference>
<keyword evidence="9" id="KW-1185">Reference proteome</keyword>
<dbReference type="Pfam" id="PF00111">
    <property type="entry name" value="Fer2"/>
    <property type="match status" value="1"/>
</dbReference>
<evidence type="ECO:0000256" key="4">
    <source>
        <dbReference type="ARBA" id="ARBA00023004"/>
    </source>
</evidence>
<comment type="similarity">
    <text evidence="1">Belongs to the adrenodoxin/putidaredoxin family.</text>
</comment>
<evidence type="ECO:0000313" key="8">
    <source>
        <dbReference type="EMBL" id="SMD22459.1"/>
    </source>
</evidence>
<dbReference type="PROSITE" id="PS51085">
    <property type="entry name" value="2FE2S_FER_2"/>
    <property type="match status" value="1"/>
</dbReference>
<proteinExistence type="inferred from homology"/>
<dbReference type="AlphaFoldDB" id="A0A1Y5Y1Y9"/>
<evidence type="ECO:0000259" key="7">
    <source>
        <dbReference type="PROSITE" id="PS51085"/>
    </source>
</evidence>
<sequence>MPKVTYVAIDGSRTTIDAVAGDSVMSTAVRNGVPGIVGECGGNMSCATCHVYVDEEFTVRVGPPGDLEDATLDLGVSDRRATSRLSCQISMSEELDGLIVATPEEQP</sequence>
<keyword evidence="2" id="KW-0001">2Fe-2S</keyword>
<dbReference type="InterPro" id="IPR036010">
    <property type="entry name" value="2Fe-2S_ferredoxin-like_sf"/>
</dbReference>
<dbReference type="Proteomes" id="UP000192674">
    <property type="component" value="Unassembled WGS sequence"/>
</dbReference>
<accession>A0A1Y5Y1Y9</accession>
<evidence type="ECO:0000256" key="2">
    <source>
        <dbReference type="ARBA" id="ARBA00022714"/>
    </source>
</evidence>
<comment type="cofactor">
    <cofactor evidence="6">
        <name>[2Fe-2S] cluster</name>
        <dbReference type="ChEBI" id="CHEBI:190135"/>
    </cofactor>
</comment>